<keyword evidence="1" id="KW-0472">Membrane</keyword>
<evidence type="ECO:0000313" key="3">
    <source>
        <dbReference type="Proteomes" id="UP000253664"/>
    </source>
</evidence>
<evidence type="ECO:0008006" key="4">
    <source>
        <dbReference type="Google" id="ProtNLM"/>
    </source>
</evidence>
<proteinExistence type="predicted"/>
<sequence>MIIGPPCHAMRRLYRRPALLGRIVARPAWPCRDARRRFHLPQIALPPLIFSGLFLALWCWKCTMLVLFQNVIIYNPFMPPNARNMRIADFARQCGGVQWREERISSLDGTAIALCVSEMATQKAENIGNKAITQVYILYFQGNASSLPPRLPDISWVLRRLKTVDEAAVHYTTVCLSYRGYWTSHDRPSEYGINLDAQAALHWIAQLHRNKSATDRSSRPVFLLWGQSIGCGFATNVAAMPSRRPSETRIDALILETPFTNTRAMLKALYPQKWLPYQYLWPFLRNHLDSWRNFQLIAAKRQCYPPAVYLVEAAKDELVPRDHATALQRRCQDLGLEVKKVSVAGALHNEVMMRKSGKQAIVESISEAVTRAMARPEVEAGTGSTSHDG</sequence>
<evidence type="ECO:0000256" key="1">
    <source>
        <dbReference type="SAM" id="Phobius"/>
    </source>
</evidence>
<dbReference type="Gene3D" id="3.40.50.1820">
    <property type="entry name" value="alpha/beta hydrolase"/>
    <property type="match status" value="1"/>
</dbReference>
<gene>
    <name evidence="2" type="ORF">L249_4580</name>
</gene>
<accession>A0A367LC39</accession>
<protein>
    <recommendedName>
        <fullName evidence="4">Peptidase S9 prolyl oligopeptidase catalytic domain-containing protein</fullName>
    </recommendedName>
</protein>
<reference evidence="2 3" key="1">
    <citation type="journal article" date="2015" name="BMC Genomics">
        <title>Insights from the genome of Ophiocordyceps polyrhachis-furcata to pathogenicity and host specificity in insect fungi.</title>
        <authorList>
            <person name="Wichadakul D."/>
            <person name="Kobmoo N."/>
            <person name="Ingsriswang S."/>
            <person name="Tangphatsornruang S."/>
            <person name="Chantasingh D."/>
            <person name="Luangsa-ard J.J."/>
            <person name="Eurwilaichitr L."/>
        </authorList>
    </citation>
    <scope>NUCLEOTIDE SEQUENCE [LARGE SCALE GENOMIC DNA]</scope>
    <source>
        <strain evidence="2 3">BCC 54312</strain>
    </source>
</reference>
<dbReference type="EMBL" id="LKCN02000008">
    <property type="protein sequence ID" value="RCI11985.1"/>
    <property type="molecule type" value="Genomic_DNA"/>
</dbReference>
<dbReference type="Proteomes" id="UP000253664">
    <property type="component" value="Unassembled WGS sequence"/>
</dbReference>
<dbReference type="STRING" id="1330021.A0A367LC39"/>
<organism evidence="2 3">
    <name type="scientific">Ophiocordyceps polyrhachis-furcata BCC 54312</name>
    <dbReference type="NCBI Taxonomy" id="1330021"/>
    <lineage>
        <taxon>Eukaryota</taxon>
        <taxon>Fungi</taxon>
        <taxon>Dikarya</taxon>
        <taxon>Ascomycota</taxon>
        <taxon>Pezizomycotina</taxon>
        <taxon>Sordariomycetes</taxon>
        <taxon>Hypocreomycetidae</taxon>
        <taxon>Hypocreales</taxon>
        <taxon>Ophiocordycipitaceae</taxon>
        <taxon>Ophiocordyceps</taxon>
    </lineage>
</organism>
<dbReference type="GO" id="GO:0008474">
    <property type="term" value="F:palmitoyl-(protein) hydrolase activity"/>
    <property type="evidence" value="ECO:0007669"/>
    <property type="project" value="TreeGrafter"/>
</dbReference>
<dbReference type="SUPFAM" id="SSF53474">
    <property type="entry name" value="alpha/beta-Hydrolases"/>
    <property type="match status" value="1"/>
</dbReference>
<evidence type="ECO:0000313" key="2">
    <source>
        <dbReference type="EMBL" id="RCI11985.1"/>
    </source>
</evidence>
<keyword evidence="1" id="KW-1133">Transmembrane helix</keyword>
<comment type="caution">
    <text evidence="2">The sequence shown here is derived from an EMBL/GenBank/DDBJ whole genome shotgun (WGS) entry which is preliminary data.</text>
</comment>
<keyword evidence="1" id="KW-0812">Transmembrane</keyword>
<dbReference type="AlphaFoldDB" id="A0A367LC39"/>
<feature type="transmembrane region" description="Helical" evidence="1">
    <location>
        <begin position="45"/>
        <end position="68"/>
    </location>
</feature>
<keyword evidence="3" id="KW-1185">Reference proteome</keyword>
<dbReference type="OrthoDB" id="10249433at2759"/>
<dbReference type="InterPro" id="IPR029058">
    <property type="entry name" value="AB_hydrolase_fold"/>
</dbReference>
<dbReference type="PANTHER" id="PTHR12277">
    <property type="entry name" value="ALPHA/BETA HYDROLASE DOMAIN-CONTAINING PROTEIN"/>
    <property type="match status" value="1"/>
</dbReference>
<dbReference type="PANTHER" id="PTHR12277:SF64">
    <property type="entry name" value="SUPERFAMILY HYDROLASE, PUTATIVE (AFU_ORTHOLOGUE AFUA_3G01760)-RELATED"/>
    <property type="match status" value="1"/>
</dbReference>
<name>A0A367LC39_9HYPO</name>
<dbReference type="GO" id="GO:0016020">
    <property type="term" value="C:membrane"/>
    <property type="evidence" value="ECO:0007669"/>
    <property type="project" value="TreeGrafter"/>
</dbReference>